<comment type="caution">
    <text evidence="1">The sequence shown here is derived from an EMBL/GenBank/DDBJ whole genome shotgun (WGS) entry which is preliminary data.</text>
</comment>
<proteinExistence type="predicted"/>
<name>A0ABR3MC82_9TELE</name>
<evidence type="ECO:0000313" key="1">
    <source>
        <dbReference type="EMBL" id="KAL1262700.1"/>
    </source>
</evidence>
<accession>A0ABR3MC82</accession>
<protein>
    <submittedName>
        <fullName evidence="1">Uncharacterized protein</fullName>
    </submittedName>
</protein>
<organism evidence="1 2">
    <name type="scientific">Cirrhinus molitorella</name>
    <name type="common">mud carp</name>
    <dbReference type="NCBI Taxonomy" id="172907"/>
    <lineage>
        <taxon>Eukaryota</taxon>
        <taxon>Metazoa</taxon>
        <taxon>Chordata</taxon>
        <taxon>Craniata</taxon>
        <taxon>Vertebrata</taxon>
        <taxon>Euteleostomi</taxon>
        <taxon>Actinopterygii</taxon>
        <taxon>Neopterygii</taxon>
        <taxon>Teleostei</taxon>
        <taxon>Ostariophysi</taxon>
        <taxon>Cypriniformes</taxon>
        <taxon>Cyprinidae</taxon>
        <taxon>Labeoninae</taxon>
        <taxon>Labeonini</taxon>
        <taxon>Cirrhinus</taxon>
    </lineage>
</organism>
<evidence type="ECO:0000313" key="2">
    <source>
        <dbReference type="Proteomes" id="UP001558613"/>
    </source>
</evidence>
<reference evidence="1 2" key="1">
    <citation type="submission" date="2023-09" db="EMBL/GenBank/DDBJ databases">
        <authorList>
            <person name="Wang M."/>
        </authorList>
    </citation>
    <scope>NUCLEOTIDE SEQUENCE [LARGE SCALE GENOMIC DNA]</scope>
    <source>
        <strain evidence="1">GT-2023</strain>
        <tissue evidence="1">Liver</tissue>
    </source>
</reference>
<keyword evidence="2" id="KW-1185">Reference proteome</keyword>
<sequence>MNDISQITVNQQFQYSSYRWVEFPYRVQQQRDDSIYGCPELFMEAGACRPVCACGQCGEWKSCSSFPKGRPVPHPEAFIKQMLQ</sequence>
<gene>
    <name evidence="1" type="ORF">QQF64_005439</name>
</gene>
<dbReference type="EMBL" id="JAYMGO010000013">
    <property type="protein sequence ID" value="KAL1262700.1"/>
    <property type="molecule type" value="Genomic_DNA"/>
</dbReference>
<dbReference type="Proteomes" id="UP001558613">
    <property type="component" value="Unassembled WGS sequence"/>
</dbReference>